<feature type="transmembrane region" description="Helical" evidence="1">
    <location>
        <begin position="45"/>
        <end position="68"/>
    </location>
</feature>
<comment type="caution">
    <text evidence="2">The sequence shown here is derived from an EMBL/GenBank/DDBJ whole genome shotgun (WGS) entry which is preliminary data.</text>
</comment>
<dbReference type="AlphaFoldDB" id="M0K0F3"/>
<proteinExistence type="predicted"/>
<feature type="transmembrane region" description="Helical" evidence="1">
    <location>
        <begin position="104"/>
        <end position="124"/>
    </location>
</feature>
<reference evidence="2 3" key="1">
    <citation type="journal article" date="2014" name="PLoS Genet.">
        <title>Phylogenetically driven sequencing of extremely halophilic archaea reveals strategies for static and dynamic osmo-response.</title>
        <authorList>
            <person name="Becker E.A."/>
            <person name="Seitzer P.M."/>
            <person name="Tritt A."/>
            <person name="Larsen D."/>
            <person name="Krusor M."/>
            <person name="Yao A.I."/>
            <person name="Wu D."/>
            <person name="Madern D."/>
            <person name="Eisen J.A."/>
            <person name="Darling A.E."/>
            <person name="Facciotti M.T."/>
        </authorList>
    </citation>
    <scope>NUCLEOTIDE SEQUENCE [LARGE SCALE GENOMIC DNA]</scope>
    <source>
        <strain evidence="2 3">ATCC 33799</strain>
    </source>
</reference>
<accession>M0K0F3</accession>
<evidence type="ECO:0000313" key="2">
    <source>
        <dbReference type="EMBL" id="EMA14253.1"/>
    </source>
</evidence>
<gene>
    <name evidence="2" type="ORF">C435_15693</name>
</gene>
<keyword evidence="1" id="KW-1133">Transmembrane helix</keyword>
<protein>
    <submittedName>
        <fullName evidence="2">Uncharacterized protein</fullName>
    </submittedName>
</protein>
<dbReference type="EMBL" id="AOLS01000078">
    <property type="protein sequence ID" value="EMA14253.1"/>
    <property type="molecule type" value="Genomic_DNA"/>
</dbReference>
<organism evidence="2 3">
    <name type="scientific">Haloarcula marismortui ATCC 33799</name>
    <dbReference type="NCBI Taxonomy" id="662475"/>
    <lineage>
        <taxon>Archaea</taxon>
        <taxon>Methanobacteriati</taxon>
        <taxon>Methanobacteriota</taxon>
        <taxon>Stenosarchaea group</taxon>
        <taxon>Halobacteria</taxon>
        <taxon>Halobacteriales</taxon>
        <taxon>Haloarculaceae</taxon>
        <taxon>Haloarcula</taxon>
    </lineage>
</organism>
<feature type="transmembrane region" description="Helical" evidence="1">
    <location>
        <begin position="12"/>
        <end position="33"/>
    </location>
</feature>
<feature type="transmembrane region" description="Helical" evidence="1">
    <location>
        <begin position="75"/>
        <end position="98"/>
    </location>
</feature>
<name>M0K0F3_9EURY</name>
<evidence type="ECO:0000313" key="3">
    <source>
        <dbReference type="Proteomes" id="UP000011687"/>
    </source>
</evidence>
<keyword evidence="1" id="KW-0472">Membrane</keyword>
<evidence type="ECO:0000256" key="1">
    <source>
        <dbReference type="SAM" id="Phobius"/>
    </source>
</evidence>
<keyword evidence="1" id="KW-0812">Transmembrane</keyword>
<dbReference type="Proteomes" id="UP000011687">
    <property type="component" value="Unassembled WGS sequence"/>
</dbReference>
<sequence length="136" mass="14885">MELSRTLRDQMPSVGLSLAGLYVCWLGIKRYWAHLRIDPSHELGLLAEIVTLAYLLFGITLLAVSVWASFRQRPVIPTVILVWLAAVKGTFVAGIYSISSDTQFVVALGLGLSIIPPLLTWVTAEIYRATVAEAAT</sequence>
<keyword evidence="3" id="KW-1185">Reference proteome</keyword>